<evidence type="ECO:0008006" key="14">
    <source>
        <dbReference type="Google" id="ProtNLM"/>
    </source>
</evidence>
<sequence>MDTNRNSIGCCGSCTGIFQRKRNRIQVEESPRTHEPPKMTSNEETGQPKIVQDNSMKLGDDINLSEQNDVQLDPELKQNRYPDLTGAKSIMSKYLTREVFERLKEKKTPKGFTIARAVNTGVRNKEKSLMGCHAGDTESYAVFAEFFDPVIEEYHRGFKPGDKHITDMNVENLKGNISDPTKIISTRIRVARNISGFNLAPGQNTKDEKLAIEALMLKVFDKLEGDLAGHYYSLVKITEDERQQLVREHLLFKGNDKMQADSGYHRWWPHGRGIYLNDSKTFAVWLNEGDHIRVISIQQGGDARSVFATLVKAVNTIEKLLQELDGRTFQKTDHLGMITCCPTNLGTGLRGGVLIQLQKLVAKMGEDGLKEWAKENHLQVRGLYGEHSDSSGAIYDISNKYRLGYSEVQLVQFVIDGVNKLIKMEESA</sequence>
<keyword evidence="3 7" id="KW-0547">Nucleotide-binding</keyword>
<feature type="domain" description="Phosphagen kinase N-terminal" evidence="10">
    <location>
        <begin position="73"/>
        <end position="156"/>
    </location>
</feature>
<organism evidence="12 13">
    <name type="scientific">Porites evermanni</name>
    <dbReference type="NCBI Taxonomy" id="104178"/>
    <lineage>
        <taxon>Eukaryota</taxon>
        <taxon>Metazoa</taxon>
        <taxon>Cnidaria</taxon>
        <taxon>Anthozoa</taxon>
        <taxon>Hexacorallia</taxon>
        <taxon>Scleractinia</taxon>
        <taxon>Fungiina</taxon>
        <taxon>Poritidae</taxon>
        <taxon>Porites</taxon>
    </lineage>
</organism>
<dbReference type="Pfam" id="PF00217">
    <property type="entry name" value="ATP-gua_Ptrans"/>
    <property type="match status" value="1"/>
</dbReference>
<feature type="binding site" evidence="7">
    <location>
        <begin position="185"/>
        <end position="189"/>
    </location>
    <ligand>
        <name>ATP</name>
        <dbReference type="ChEBI" id="CHEBI:30616"/>
    </ligand>
</feature>
<feature type="binding site" evidence="7">
    <location>
        <position position="249"/>
    </location>
    <ligand>
        <name>ATP</name>
        <dbReference type="ChEBI" id="CHEBI:30616"/>
    </ligand>
</feature>
<evidence type="ECO:0000256" key="9">
    <source>
        <dbReference type="SAM" id="MobiDB-lite"/>
    </source>
</evidence>
<dbReference type="InterPro" id="IPR000749">
    <property type="entry name" value="ATP-guanido_PTrfase"/>
</dbReference>
<evidence type="ECO:0000256" key="7">
    <source>
        <dbReference type="PROSITE-ProRule" id="PRU00843"/>
    </source>
</evidence>
<proteinExistence type="inferred from homology"/>
<comment type="caution">
    <text evidence="12">The sequence shown here is derived from an EMBL/GenBank/DDBJ whole genome shotgun (WGS) entry which is preliminary data.</text>
</comment>
<evidence type="ECO:0000256" key="5">
    <source>
        <dbReference type="ARBA" id="ARBA00022840"/>
    </source>
</evidence>
<evidence type="ECO:0000259" key="11">
    <source>
        <dbReference type="PROSITE" id="PS51510"/>
    </source>
</evidence>
<dbReference type="PANTHER" id="PTHR11547">
    <property type="entry name" value="ARGININE OR CREATINE KINASE"/>
    <property type="match status" value="1"/>
</dbReference>
<dbReference type="CDD" id="cd07931">
    <property type="entry name" value="eukaryotic_phosphagen_kinases"/>
    <property type="match status" value="1"/>
</dbReference>
<dbReference type="EMBL" id="CALNXI010000594">
    <property type="protein sequence ID" value="CAH3029819.1"/>
    <property type="molecule type" value="Genomic_DNA"/>
</dbReference>
<feature type="compositionally biased region" description="Basic and acidic residues" evidence="9">
    <location>
        <begin position="25"/>
        <end position="37"/>
    </location>
</feature>
<keyword evidence="4 7" id="KW-0418">Kinase</keyword>
<protein>
    <recommendedName>
        <fullName evidence="14">Arginine kinase</fullName>
    </recommendedName>
</protein>
<evidence type="ECO:0000256" key="1">
    <source>
        <dbReference type="ARBA" id="ARBA00006798"/>
    </source>
</evidence>
<keyword evidence="13" id="KW-1185">Reference proteome</keyword>
<evidence type="ECO:0000256" key="3">
    <source>
        <dbReference type="ARBA" id="ARBA00022741"/>
    </source>
</evidence>
<feature type="binding site" evidence="7">
    <location>
        <position position="293"/>
    </location>
    <ligand>
        <name>ATP</name>
        <dbReference type="ChEBI" id="CHEBI:30616"/>
    </ligand>
</feature>
<gene>
    <name evidence="12" type="ORF">PEVE_00036810</name>
</gene>
<dbReference type="Gene3D" id="3.30.590.10">
    <property type="entry name" value="Glutamine synthetase/guanido kinase, catalytic domain"/>
    <property type="match status" value="1"/>
</dbReference>
<feature type="domain" description="Phosphagen kinase C-terminal" evidence="11">
    <location>
        <begin position="182"/>
        <end position="428"/>
    </location>
</feature>
<dbReference type="InterPro" id="IPR036802">
    <property type="entry name" value="ATP-guanido_PTrfase_N_sf"/>
</dbReference>
<dbReference type="PROSITE" id="PS00112">
    <property type="entry name" value="PHOSPHAGEN_KINASE"/>
    <property type="match status" value="1"/>
</dbReference>
<keyword evidence="2 7" id="KW-0808">Transferase</keyword>
<dbReference type="InterPro" id="IPR022415">
    <property type="entry name" value="ATP-guanido_PTrfase_AS"/>
</dbReference>
<dbReference type="InterPro" id="IPR022414">
    <property type="entry name" value="ATP-guanido_PTrfase_cat"/>
</dbReference>
<evidence type="ECO:0000313" key="12">
    <source>
        <dbReference type="EMBL" id="CAH3029819.1"/>
    </source>
</evidence>
<keyword evidence="5 7" id="KW-0067">ATP-binding</keyword>
<name>A0ABN8MJC7_9CNID</name>
<evidence type="ECO:0000313" key="13">
    <source>
        <dbReference type="Proteomes" id="UP001159427"/>
    </source>
</evidence>
<dbReference type="Proteomes" id="UP001159427">
    <property type="component" value="Unassembled WGS sequence"/>
</dbReference>
<dbReference type="InterPro" id="IPR014746">
    <property type="entry name" value="Gln_synth/guanido_kin_cat_dom"/>
</dbReference>
<accession>A0ABN8MJC7</accession>
<dbReference type="InterPro" id="IPR022413">
    <property type="entry name" value="ATP-guanido_PTrfase_N"/>
</dbReference>
<dbReference type="PROSITE" id="PS51509">
    <property type="entry name" value="PHOSPHAGEN_KINASE_N"/>
    <property type="match status" value="1"/>
</dbReference>
<feature type="binding site" evidence="7">
    <location>
        <begin position="381"/>
        <end position="386"/>
    </location>
    <ligand>
        <name>ATP</name>
        <dbReference type="ChEBI" id="CHEBI:30616"/>
    </ligand>
</feature>
<reference evidence="12 13" key="1">
    <citation type="submission" date="2022-05" db="EMBL/GenBank/DDBJ databases">
        <authorList>
            <consortium name="Genoscope - CEA"/>
            <person name="William W."/>
        </authorList>
    </citation>
    <scope>NUCLEOTIDE SEQUENCE [LARGE SCALE GENOMIC DNA]</scope>
</reference>
<evidence type="ECO:0000256" key="4">
    <source>
        <dbReference type="ARBA" id="ARBA00022777"/>
    </source>
</evidence>
<evidence type="ECO:0000256" key="2">
    <source>
        <dbReference type="ARBA" id="ARBA00022679"/>
    </source>
</evidence>
<evidence type="ECO:0000256" key="8">
    <source>
        <dbReference type="RuleBase" id="RU000505"/>
    </source>
</evidence>
<feature type="binding site" evidence="7">
    <location>
        <begin position="350"/>
        <end position="354"/>
    </location>
    <ligand>
        <name>ATP</name>
        <dbReference type="ChEBI" id="CHEBI:30616"/>
    </ligand>
</feature>
<comment type="similarity">
    <text evidence="1 6 8">Belongs to the ATP:guanido phosphotransferase family.</text>
</comment>
<evidence type="ECO:0000256" key="6">
    <source>
        <dbReference type="PROSITE-ProRule" id="PRU00842"/>
    </source>
</evidence>
<dbReference type="PANTHER" id="PTHR11547:SF38">
    <property type="entry name" value="ARGININE KINASE 1-RELATED"/>
    <property type="match status" value="1"/>
</dbReference>
<feature type="region of interest" description="Disordered" evidence="9">
    <location>
        <begin position="22"/>
        <end position="50"/>
    </location>
</feature>
<dbReference type="Gene3D" id="1.10.135.10">
    <property type="entry name" value="ATP:guanido phosphotransferase, N-terminal domain"/>
    <property type="match status" value="1"/>
</dbReference>
<dbReference type="SUPFAM" id="SSF48034">
    <property type="entry name" value="Guanido kinase N-terminal domain"/>
    <property type="match status" value="1"/>
</dbReference>
<dbReference type="Pfam" id="PF02807">
    <property type="entry name" value="ATP-gua_PtransN"/>
    <property type="match status" value="1"/>
</dbReference>
<dbReference type="PROSITE" id="PS51510">
    <property type="entry name" value="PHOSPHAGEN_KINASE_C"/>
    <property type="match status" value="1"/>
</dbReference>
<evidence type="ECO:0000259" key="10">
    <source>
        <dbReference type="PROSITE" id="PS51509"/>
    </source>
</evidence>
<dbReference type="SUPFAM" id="SSF55931">
    <property type="entry name" value="Glutamine synthetase/guanido kinase"/>
    <property type="match status" value="1"/>
</dbReference>